<dbReference type="PANTHER" id="PTHR33908:SF11">
    <property type="entry name" value="MEMBRANE PROTEIN"/>
    <property type="match status" value="1"/>
</dbReference>
<evidence type="ECO:0000256" key="2">
    <source>
        <dbReference type="ARBA" id="ARBA00022475"/>
    </source>
</evidence>
<dbReference type="EMBL" id="JAUSQZ010000001">
    <property type="protein sequence ID" value="MDP9830495.1"/>
    <property type="molecule type" value="Genomic_DNA"/>
</dbReference>
<feature type="transmembrane region" description="Helical" evidence="8">
    <location>
        <begin position="179"/>
        <end position="208"/>
    </location>
</feature>
<dbReference type="InterPro" id="IPR050297">
    <property type="entry name" value="LipidA_mod_glycosyltrf_83"/>
</dbReference>
<keyword evidence="7 8" id="KW-0472">Membrane</keyword>
<evidence type="ECO:0000256" key="5">
    <source>
        <dbReference type="ARBA" id="ARBA00022692"/>
    </source>
</evidence>
<dbReference type="RefSeq" id="WP_307249563.1">
    <property type="nucleotide sequence ID" value="NZ_JAUSQZ010000001.1"/>
</dbReference>
<comment type="subcellular location">
    <subcellularLocation>
        <location evidence="1">Cell membrane</location>
        <topology evidence="1">Multi-pass membrane protein</topology>
    </subcellularLocation>
</comment>
<evidence type="ECO:0000256" key="6">
    <source>
        <dbReference type="ARBA" id="ARBA00022989"/>
    </source>
</evidence>
<evidence type="ECO:0000256" key="4">
    <source>
        <dbReference type="ARBA" id="ARBA00022679"/>
    </source>
</evidence>
<evidence type="ECO:0000313" key="10">
    <source>
        <dbReference type="Proteomes" id="UP001235712"/>
    </source>
</evidence>
<keyword evidence="10" id="KW-1185">Reference proteome</keyword>
<dbReference type="Proteomes" id="UP001235712">
    <property type="component" value="Unassembled WGS sequence"/>
</dbReference>
<feature type="transmembrane region" description="Helical" evidence="8">
    <location>
        <begin position="271"/>
        <end position="289"/>
    </location>
</feature>
<organism evidence="9 10">
    <name type="scientific">Kineosporia succinea</name>
    <dbReference type="NCBI Taxonomy" id="84632"/>
    <lineage>
        <taxon>Bacteria</taxon>
        <taxon>Bacillati</taxon>
        <taxon>Actinomycetota</taxon>
        <taxon>Actinomycetes</taxon>
        <taxon>Kineosporiales</taxon>
        <taxon>Kineosporiaceae</taxon>
        <taxon>Kineosporia</taxon>
    </lineage>
</organism>
<feature type="transmembrane region" description="Helical" evidence="8">
    <location>
        <begin position="125"/>
        <end position="143"/>
    </location>
</feature>
<feature type="transmembrane region" description="Helical" evidence="8">
    <location>
        <begin position="301"/>
        <end position="321"/>
    </location>
</feature>
<evidence type="ECO:0000256" key="1">
    <source>
        <dbReference type="ARBA" id="ARBA00004651"/>
    </source>
</evidence>
<keyword evidence="6 8" id="KW-1133">Transmembrane helix</keyword>
<accession>A0ABT9PET4</accession>
<protein>
    <submittedName>
        <fullName evidence="9">Mannosyltransferase</fullName>
        <ecNumber evidence="9">2.4.1.-</ecNumber>
    </submittedName>
</protein>
<feature type="transmembrane region" description="Helical" evidence="8">
    <location>
        <begin position="97"/>
        <end position="119"/>
    </location>
</feature>
<name>A0ABT9PET4_9ACTN</name>
<evidence type="ECO:0000256" key="8">
    <source>
        <dbReference type="SAM" id="Phobius"/>
    </source>
</evidence>
<dbReference type="PANTHER" id="PTHR33908">
    <property type="entry name" value="MANNOSYLTRANSFERASE YKCB-RELATED"/>
    <property type="match status" value="1"/>
</dbReference>
<evidence type="ECO:0000256" key="7">
    <source>
        <dbReference type="ARBA" id="ARBA00023136"/>
    </source>
</evidence>
<feature type="transmembrane region" description="Helical" evidence="8">
    <location>
        <begin position="359"/>
        <end position="381"/>
    </location>
</feature>
<keyword evidence="4 9" id="KW-0808">Transferase</keyword>
<dbReference type="GO" id="GO:0016757">
    <property type="term" value="F:glycosyltransferase activity"/>
    <property type="evidence" value="ECO:0007669"/>
    <property type="project" value="UniProtKB-KW"/>
</dbReference>
<evidence type="ECO:0000256" key="3">
    <source>
        <dbReference type="ARBA" id="ARBA00022676"/>
    </source>
</evidence>
<comment type="caution">
    <text evidence="9">The sequence shown here is derived from an EMBL/GenBank/DDBJ whole genome shotgun (WGS) entry which is preliminary data.</text>
</comment>
<dbReference type="EC" id="2.4.1.-" evidence="9"/>
<feature type="transmembrane region" description="Helical" evidence="8">
    <location>
        <begin position="327"/>
        <end position="347"/>
    </location>
</feature>
<reference evidence="9 10" key="1">
    <citation type="submission" date="2023-07" db="EMBL/GenBank/DDBJ databases">
        <title>Sequencing the genomes of 1000 actinobacteria strains.</title>
        <authorList>
            <person name="Klenk H.-P."/>
        </authorList>
    </citation>
    <scope>NUCLEOTIDE SEQUENCE [LARGE SCALE GENOMIC DNA]</scope>
    <source>
        <strain evidence="9 10">DSM 44388</strain>
    </source>
</reference>
<gene>
    <name evidence="9" type="ORF">J2S57_006244</name>
</gene>
<feature type="transmembrane region" description="Helical" evidence="8">
    <location>
        <begin position="20"/>
        <end position="37"/>
    </location>
</feature>
<feature type="transmembrane region" description="Helical" evidence="8">
    <location>
        <begin position="150"/>
        <end position="167"/>
    </location>
</feature>
<keyword evidence="2" id="KW-1003">Cell membrane</keyword>
<evidence type="ECO:0000313" key="9">
    <source>
        <dbReference type="EMBL" id="MDP9830495.1"/>
    </source>
</evidence>
<sequence length="535" mass="57316">MHRPGGGGAWLELVLGTRYLGLGMGVVSTVVLAWGLARTALWLDEGATVVAVQRPWADLWTLGEGAETPLLPYYVLLKGFGALVRAVVPAAQNHPEVLYRLPSVAVSVLAAWILAAWMGRFNPPRLVVVSGLVLLMCTGFSRYGQEARPYASVLFLAVVATVLWSVLSSDRRARWVILYALTVTAMMTMHTLSAGLVAAHGVAALVCLTGRRRWTAFGRTVVGGTLGVALAAPYAVITSRNGTGPTFIYPDLAAHDVLRIFVRLFTSGENPPLVIGPVLALALLGLVQVRPGPQAFMARLAACWALVPLVAMVPVIIVFPNLLVERYVLFVVPAFAVLAAFGVLLLADLARSVAARVAGVTFGAVTAGAVAVLLLVVTATLQSAPMRDIRTPGGHGEDVRPALAVAQRPEYRKLTIMVSSRNGSIVVGAYAPELEKRLAMQHIQREGTAIWPDNVSPVDVRAQMKGRREAILLQRVRNDEQCAMEHFPVPAAQIELCQPDLLKHMGFHVVKVETSGDNWTFALLRRSAGAAAAGR</sequence>
<keyword evidence="5 8" id="KW-0812">Transmembrane</keyword>
<proteinExistence type="predicted"/>
<feature type="transmembrane region" description="Helical" evidence="8">
    <location>
        <begin position="220"/>
        <end position="237"/>
    </location>
</feature>
<keyword evidence="3 9" id="KW-0328">Glycosyltransferase</keyword>